<organism evidence="1 2">
    <name type="scientific">Croceivirga radicis</name>
    <dbReference type="NCBI Taxonomy" id="1929488"/>
    <lineage>
        <taxon>Bacteria</taxon>
        <taxon>Pseudomonadati</taxon>
        <taxon>Bacteroidota</taxon>
        <taxon>Flavobacteriia</taxon>
        <taxon>Flavobacteriales</taxon>
        <taxon>Flavobacteriaceae</taxon>
        <taxon>Croceivirga</taxon>
    </lineage>
</organism>
<reference evidence="1 2" key="1">
    <citation type="submission" date="2016-12" db="EMBL/GenBank/DDBJ databases">
        <authorList>
            <person name="Song W.-J."/>
            <person name="Kurnit D.M."/>
        </authorList>
    </citation>
    <scope>NUCLEOTIDE SEQUENCE [LARGE SCALE GENOMIC DNA]</scope>
    <source>
        <strain evidence="1 2">HSG9</strain>
    </source>
</reference>
<comment type="caution">
    <text evidence="1">The sequence shown here is derived from an EMBL/GenBank/DDBJ whole genome shotgun (WGS) entry which is preliminary data.</text>
</comment>
<keyword evidence="2" id="KW-1185">Reference proteome</keyword>
<dbReference type="InterPro" id="IPR025345">
    <property type="entry name" value="DUF4249"/>
</dbReference>
<dbReference type="AlphaFoldDB" id="A0A1V6LSJ0"/>
<evidence type="ECO:0000313" key="2">
    <source>
        <dbReference type="Proteomes" id="UP000191680"/>
    </source>
</evidence>
<evidence type="ECO:0000313" key="1">
    <source>
        <dbReference type="EMBL" id="OQD43153.1"/>
    </source>
</evidence>
<sequence>MLRNKSITKIVAVLVIGIGLLIASCTEPFIAPTLEFEDLLIIDASITDELKQHDIRLSRSYQEDSTNVNISSAKVYIKDNNGNQLDFFEVKEGLYRSNEAFRALPGMEYQLFVTDEKGEEYLSDKVMLPEKATVDNVRAARVLNDDGVDGVEIYVDGSNTTNTTSFFRYEFVETYKFESFFKPTKEFRLTANPAEPLELVEKQEEERICYVSNKSNTILLTATTNLGSNSIKDFPVTFINRRNRKVALRYSILVRQLSSSRTAYEFYNTLQNFSSSESLFSQIQPGLLVGNIEHVSNSNKKVVGLFEVVSISEKRLFFNYKEIFGNDIPYLGNCEAEGFGINSPLLLERIESGAYQYTSENPPGIFNISSIRCIDCTLFGTAEVPEFWTE</sequence>
<protein>
    <recommendedName>
        <fullName evidence="3">DUF4249 domain-containing protein</fullName>
    </recommendedName>
</protein>
<evidence type="ECO:0008006" key="3">
    <source>
        <dbReference type="Google" id="ProtNLM"/>
    </source>
</evidence>
<name>A0A1V6LSJ0_9FLAO</name>
<dbReference type="RefSeq" id="WP_080318930.1">
    <property type="nucleotide sequence ID" value="NZ_MTBC01000004.1"/>
</dbReference>
<proteinExistence type="predicted"/>
<gene>
    <name evidence="1" type="ORF">BUL40_08685</name>
</gene>
<dbReference type="Proteomes" id="UP000191680">
    <property type="component" value="Unassembled WGS sequence"/>
</dbReference>
<dbReference type="EMBL" id="MTBC01000004">
    <property type="protein sequence ID" value="OQD43153.1"/>
    <property type="molecule type" value="Genomic_DNA"/>
</dbReference>
<dbReference type="PROSITE" id="PS51257">
    <property type="entry name" value="PROKAR_LIPOPROTEIN"/>
    <property type="match status" value="1"/>
</dbReference>
<accession>A0A1V6LSJ0</accession>
<dbReference type="Pfam" id="PF14054">
    <property type="entry name" value="DUF4249"/>
    <property type="match status" value="1"/>
</dbReference>
<dbReference type="OrthoDB" id="1062680at2"/>